<evidence type="ECO:0000256" key="11">
    <source>
        <dbReference type="RuleBase" id="RU368118"/>
    </source>
</evidence>
<keyword evidence="3 11" id="KW-0813">Transport</keyword>
<evidence type="ECO:0000256" key="1">
    <source>
        <dbReference type="ARBA" id="ARBA00004434"/>
    </source>
</evidence>
<evidence type="ECO:0000256" key="9">
    <source>
        <dbReference type="ARBA" id="ARBA00023128"/>
    </source>
</evidence>
<evidence type="ECO:0000313" key="12">
    <source>
        <dbReference type="EMBL" id="CAG8530120.1"/>
    </source>
</evidence>
<evidence type="ECO:0000256" key="8">
    <source>
        <dbReference type="ARBA" id="ARBA00022989"/>
    </source>
</evidence>
<evidence type="ECO:0000256" key="3">
    <source>
        <dbReference type="ARBA" id="ARBA00022448"/>
    </source>
</evidence>
<evidence type="ECO:0000256" key="5">
    <source>
        <dbReference type="ARBA" id="ARBA00022692"/>
    </source>
</evidence>
<protein>
    <recommendedName>
        <fullName evidence="11">Cytochrome b-c1 complex subunit 8</fullName>
    </recommendedName>
    <alternativeName>
        <fullName evidence="11">Complex III subunit 8</fullName>
    </alternativeName>
</protein>
<comment type="caution">
    <text evidence="12">The sequence shown here is derived from an EMBL/GenBank/DDBJ whole genome shotgun (WGS) entry which is preliminary data.</text>
</comment>
<evidence type="ECO:0000256" key="2">
    <source>
        <dbReference type="ARBA" id="ARBA00007668"/>
    </source>
</evidence>
<keyword evidence="7 11" id="KW-0249">Electron transport</keyword>
<dbReference type="AlphaFoldDB" id="A0A9N9AGK3"/>
<organism evidence="12 13">
    <name type="scientific">Paraglomus brasilianum</name>
    <dbReference type="NCBI Taxonomy" id="144538"/>
    <lineage>
        <taxon>Eukaryota</taxon>
        <taxon>Fungi</taxon>
        <taxon>Fungi incertae sedis</taxon>
        <taxon>Mucoromycota</taxon>
        <taxon>Glomeromycotina</taxon>
        <taxon>Glomeromycetes</taxon>
        <taxon>Paraglomerales</taxon>
        <taxon>Paraglomeraceae</taxon>
        <taxon>Paraglomus</taxon>
    </lineage>
</organism>
<dbReference type="OrthoDB" id="6683853at2759"/>
<dbReference type="Pfam" id="PF02939">
    <property type="entry name" value="UcrQ"/>
    <property type="match status" value="1"/>
</dbReference>
<keyword evidence="4 11" id="KW-0679">Respiratory chain</keyword>
<keyword evidence="8 11" id="KW-1133">Transmembrane helix</keyword>
<comment type="subunit">
    <text evidence="11">Component of the ubiquinol-cytochrome c oxidoreductase (cytochrome b-c1 complex, complex III, CIII), a multisubunit enzyme composed of 3 respiratory subunits cytochrome b, cytochrome c1 and Rieske protein, 2 core protein subunits, and additional low-molecular weight protein subunits. The complex exists as an obligatory dimer and forms supercomplexes (SCs) in the inner mitochondrial membrane with cytochrome c oxidase (complex IV, CIV).</text>
</comment>
<keyword evidence="10 11" id="KW-0472">Membrane</keyword>
<keyword evidence="5 11" id="KW-0812">Transmembrane</keyword>
<comment type="subcellular location">
    <subcellularLocation>
        <location evidence="1 11">Mitochondrion inner membrane</location>
        <topology evidence="1 11">Single-pass membrane protein</topology>
    </subcellularLocation>
</comment>
<dbReference type="GO" id="GO:0005743">
    <property type="term" value="C:mitochondrial inner membrane"/>
    <property type="evidence" value="ECO:0007669"/>
    <property type="project" value="UniProtKB-SubCell"/>
</dbReference>
<evidence type="ECO:0000256" key="6">
    <source>
        <dbReference type="ARBA" id="ARBA00022792"/>
    </source>
</evidence>
<accession>A0A9N9AGK3</accession>
<evidence type="ECO:0000256" key="10">
    <source>
        <dbReference type="ARBA" id="ARBA00023136"/>
    </source>
</evidence>
<dbReference type="PANTHER" id="PTHR12119">
    <property type="entry name" value="UBIQUINOL-CYTOCHROME C REDUCTASE COMPLEX UBIQUINONE-BINDING PROTEIN QP-C"/>
    <property type="match status" value="1"/>
</dbReference>
<keyword evidence="9 11" id="KW-0496">Mitochondrion</keyword>
<dbReference type="SUPFAM" id="SSF81508">
    <property type="entry name" value="Ubiquinone-binding protein QP-C of cytochrome bc1 complex (Ubiquinol-cytochrome c reductase)"/>
    <property type="match status" value="1"/>
</dbReference>
<proteinExistence type="inferred from homology"/>
<gene>
    <name evidence="12" type="ORF">PBRASI_LOCUS4067</name>
</gene>
<comment type="function">
    <text evidence="11">Component of the ubiquinol-cytochrome c oxidoreductase, a multisubunit transmembrane complex that is part of the mitochondrial electron transport chain which drives oxidative phosphorylation. The complex plays an important role in the uptake of multiple carbon sources present in different host niches.</text>
</comment>
<dbReference type="Proteomes" id="UP000789739">
    <property type="component" value="Unassembled WGS sequence"/>
</dbReference>
<name>A0A9N9AGK3_9GLOM</name>
<dbReference type="InterPro" id="IPR036642">
    <property type="entry name" value="Cyt_bc1_su8_sf"/>
</dbReference>
<evidence type="ECO:0000256" key="7">
    <source>
        <dbReference type="ARBA" id="ARBA00022982"/>
    </source>
</evidence>
<comment type="similarity">
    <text evidence="2 11">Belongs to the UQCRQ/QCR8 family.</text>
</comment>
<keyword evidence="6 11" id="KW-0999">Mitochondrion inner membrane</keyword>
<keyword evidence="13" id="KW-1185">Reference proteome</keyword>
<sequence>MGEGHSWWGHMGGPVQRGVVTYSISPYQQRAFAGALKHGIFNTYRRVASQSLYIGIPFVLGYFIYTEGKKKHEYYHTKAGIAEMDDDIRTKDPLSHYTFTLYLSVSIK</sequence>
<dbReference type="EMBL" id="CAJVPI010000399">
    <property type="protein sequence ID" value="CAG8530120.1"/>
    <property type="molecule type" value="Genomic_DNA"/>
</dbReference>
<evidence type="ECO:0000313" key="13">
    <source>
        <dbReference type="Proteomes" id="UP000789739"/>
    </source>
</evidence>
<reference evidence="12" key="1">
    <citation type="submission" date="2021-06" db="EMBL/GenBank/DDBJ databases">
        <authorList>
            <person name="Kallberg Y."/>
            <person name="Tangrot J."/>
            <person name="Rosling A."/>
        </authorList>
    </citation>
    <scope>NUCLEOTIDE SEQUENCE</scope>
    <source>
        <strain evidence="12">BR232B</strain>
    </source>
</reference>
<dbReference type="PANTHER" id="PTHR12119:SF2">
    <property type="entry name" value="CYTOCHROME B-C1 COMPLEX SUBUNIT 8"/>
    <property type="match status" value="1"/>
</dbReference>
<evidence type="ECO:0000256" key="4">
    <source>
        <dbReference type="ARBA" id="ARBA00022660"/>
    </source>
</evidence>
<dbReference type="InterPro" id="IPR004205">
    <property type="entry name" value="Cyt_bc1_su8"/>
</dbReference>
<feature type="transmembrane region" description="Helical" evidence="11">
    <location>
        <begin position="47"/>
        <end position="65"/>
    </location>
</feature>
<dbReference type="FunFam" id="1.20.5.210:FF:000001">
    <property type="entry name" value="Cytochrome b-c1 complex subunit 8"/>
    <property type="match status" value="1"/>
</dbReference>
<dbReference type="GO" id="GO:0006122">
    <property type="term" value="P:mitochondrial electron transport, ubiquinol to cytochrome c"/>
    <property type="evidence" value="ECO:0007669"/>
    <property type="project" value="UniProtKB-UniRule"/>
</dbReference>
<dbReference type="GO" id="GO:0045275">
    <property type="term" value="C:respiratory chain complex III"/>
    <property type="evidence" value="ECO:0007669"/>
    <property type="project" value="UniProtKB-UniRule"/>
</dbReference>
<dbReference type="Gene3D" id="1.20.5.210">
    <property type="entry name" value="Cytochrome b-c1 complex subunit 8"/>
    <property type="match status" value="1"/>
</dbReference>